<organism evidence="3 4">
    <name type="scientific">Apiospora arundinis</name>
    <dbReference type="NCBI Taxonomy" id="335852"/>
    <lineage>
        <taxon>Eukaryota</taxon>
        <taxon>Fungi</taxon>
        <taxon>Dikarya</taxon>
        <taxon>Ascomycota</taxon>
        <taxon>Pezizomycotina</taxon>
        <taxon>Sordariomycetes</taxon>
        <taxon>Xylariomycetidae</taxon>
        <taxon>Amphisphaeriales</taxon>
        <taxon>Apiosporaceae</taxon>
        <taxon>Apiospora</taxon>
    </lineage>
</organism>
<sequence length="396" mass="41520">MVAISPAASTLAIPVFYQPMVDQQVIANISWGTPAQEVIPTVIDTGSYGFWVSGPNATVNSGSPYLGVIGPCNETVKPAFQWPESTTHTGPYTEGRATFAYGGGGKIVDCPSAVNDTMNFGNGYPSIDNIQVAVCNFTHIKDRATTCNGAHYDKSIMGLAPIPALRGGGGIPPEIHPELIKQGRVSSGVFSMWFDAPPADINEPQMGTLLFGAVPSDKYTGELVTVHNAGVDRAEKGYYYVAMPEVQAGGKTIAAKNPDQLPECLVDSGTWGLTLPVDDKAFYAATGLEADAPFISPRYPANCADIPLDKGFDIVFTGKDGKKASVKIPFRSLAEAAGQAPNTCRLNLQLGDNGCTFGGTFYASAFIAHDDDAATLQIAQGAVTGSAKSAPSGLRL</sequence>
<dbReference type="SUPFAM" id="SSF50630">
    <property type="entry name" value="Acid proteases"/>
    <property type="match status" value="1"/>
</dbReference>
<dbReference type="Gene3D" id="2.40.70.10">
    <property type="entry name" value="Acid Proteases"/>
    <property type="match status" value="2"/>
</dbReference>
<dbReference type="PROSITE" id="PS51767">
    <property type="entry name" value="PEPTIDASE_A1"/>
    <property type="match status" value="1"/>
</dbReference>
<reference evidence="3 4" key="1">
    <citation type="journal article" date="2024" name="IMA Fungus">
        <title>Apiospora arundinis, a panoply of carbohydrate-active enzymes and secondary metabolites.</title>
        <authorList>
            <person name="Sorensen T."/>
            <person name="Petersen C."/>
            <person name="Muurmann A.T."/>
            <person name="Christiansen J.V."/>
            <person name="Brundto M.L."/>
            <person name="Overgaard C.K."/>
            <person name="Boysen A.T."/>
            <person name="Wollenberg R.D."/>
            <person name="Larsen T.O."/>
            <person name="Sorensen J.L."/>
            <person name="Nielsen K.L."/>
            <person name="Sondergaard T.E."/>
        </authorList>
    </citation>
    <scope>NUCLEOTIDE SEQUENCE [LARGE SCALE GENOMIC DNA]</scope>
    <source>
        <strain evidence="3 4">AAU 773</strain>
    </source>
</reference>
<evidence type="ECO:0000313" key="3">
    <source>
        <dbReference type="EMBL" id="KAK8869037.1"/>
    </source>
</evidence>
<protein>
    <submittedName>
        <fullName evidence="3">Peptidase a1</fullName>
    </submittedName>
</protein>
<name>A0ABR2IWM0_9PEZI</name>
<dbReference type="InterPro" id="IPR021109">
    <property type="entry name" value="Peptidase_aspartic_dom_sf"/>
</dbReference>
<dbReference type="CDD" id="cd05471">
    <property type="entry name" value="pepsin_like"/>
    <property type="match status" value="1"/>
</dbReference>
<keyword evidence="4" id="KW-1185">Reference proteome</keyword>
<dbReference type="InterPro" id="IPR034164">
    <property type="entry name" value="Pepsin-like_dom"/>
</dbReference>
<comment type="similarity">
    <text evidence="1">Belongs to the peptidase A1 family.</text>
</comment>
<dbReference type="EMBL" id="JAPCWZ010000004">
    <property type="protein sequence ID" value="KAK8869037.1"/>
    <property type="molecule type" value="Genomic_DNA"/>
</dbReference>
<dbReference type="Pfam" id="PF00026">
    <property type="entry name" value="Asp"/>
    <property type="match status" value="1"/>
</dbReference>
<comment type="caution">
    <text evidence="3">The sequence shown here is derived from an EMBL/GenBank/DDBJ whole genome shotgun (WGS) entry which is preliminary data.</text>
</comment>
<dbReference type="InterPro" id="IPR033121">
    <property type="entry name" value="PEPTIDASE_A1"/>
</dbReference>
<evidence type="ECO:0000313" key="4">
    <source>
        <dbReference type="Proteomes" id="UP001390339"/>
    </source>
</evidence>
<dbReference type="PANTHER" id="PTHR47966:SF51">
    <property type="entry name" value="BETA-SITE APP-CLEAVING ENZYME, ISOFORM A-RELATED"/>
    <property type="match status" value="1"/>
</dbReference>
<dbReference type="InterPro" id="IPR001461">
    <property type="entry name" value="Aspartic_peptidase_A1"/>
</dbReference>
<dbReference type="Proteomes" id="UP001390339">
    <property type="component" value="Unassembled WGS sequence"/>
</dbReference>
<feature type="domain" description="Peptidase A1" evidence="2">
    <location>
        <begin position="25"/>
        <end position="379"/>
    </location>
</feature>
<accession>A0ABR2IWM0</accession>
<evidence type="ECO:0000256" key="1">
    <source>
        <dbReference type="ARBA" id="ARBA00007447"/>
    </source>
</evidence>
<proteinExistence type="inferred from homology"/>
<gene>
    <name evidence="3" type="ORF">PGQ11_007615</name>
</gene>
<dbReference type="PANTHER" id="PTHR47966">
    <property type="entry name" value="BETA-SITE APP-CLEAVING ENZYME, ISOFORM A-RELATED"/>
    <property type="match status" value="1"/>
</dbReference>
<evidence type="ECO:0000259" key="2">
    <source>
        <dbReference type="PROSITE" id="PS51767"/>
    </source>
</evidence>